<feature type="region of interest" description="Disordered" evidence="15">
    <location>
        <begin position="47"/>
        <end position="74"/>
    </location>
</feature>
<dbReference type="GO" id="GO:0005576">
    <property type="term" value="C:extracellular region"/>
    <property type="evidence" value="ECO:0007669"/>
    <property type="project" value="UniProtKB-SubCell"/>
</dbReference>
<evidence type="ECO:0000256" key="5">
    <source>
        <dbReference type="ARBA" id="ARBA00022487"/>
    </source>
</evidence>
<evidence type="ECO:0000256" key="12">
    <source>
        <dbReference type="ARBA" id="ARBA00033764"/>
    </source>
</evidence>
<evidence type="ECO:0000313" key="18">
    <source>
        <dbReference type="Proteomes" id="UP000572051"/>
    </source>
</evidence>
<dbReference type="Proteomes" id="UP000572051">
    <property type="component" value="Unassembled WGS sequence"/>
</dbReference>
<dbReference type="PANTHER" id="PTHR22946:SF9">
    <property type="entry name" value="POLYKETIDE TRANSFERASE AF380"/>
    <property type="match status" value="1"/>
</dbReference>
<evidence type="ECO:0000256" key="4">
    <source>
        <dbReference type="ARBA" id="ARBA00013095"/>
    </source>
</evidence>
<keyword evidence="8 17" id="KW-0378">Hydrolase</keyword>
<comment type="catalytic activity">
    <reaction evidence="11">
        <text>(ethylene terephthalate)(n) + H2O = (ethylene terephthalate)(n-1) + 4-[(2-hydroxyethoxy)carbonyl]benzoate + H(+)</text>
        <dbReference type="Rhea" id="RHEA:49528"/>
        <dbReference type="Rhea" id="RHEA-COMP:12420"/>
        <dbReference type="Rhea" id="RHEA-COMP:12421"/>
        <dbReference type="ChEBI" id="CHEBI:15377"/>
        <dbReference type="ChEBI" id="CHEBI:15378"/>
        <dbReference type="ChEBI" id="CHEBI:131701"/>
        <dbReference type="ChEBI" id="CHEBI:131704"/>
        <dbReference type="EC" id="3.1.1.101"/>
    </reaction>
    <physiologicalReaction direction="left-to-right" evidence="11">
        <dbReference type="Rhea" id="RHEA:49529"/>
    </physiologicalReaction>
</comment>
<feature type="domain" description="PET hydrolase/cutinase-like" evidence="16">
    <location>
        <begin position="46"/>
        <end position="306"/>
    </location>
</feature>
<dbReference type="EC" id="3.1.1.101" evidence="12"/>
<sequence length="308" mass="32616">MRTKNTPSPEGSESVLLPLATRVASRAALAVAMAAGLTLGAVAPAAADSPYERGPDPTTSSIEASSGPFDVDEDSVSSWSVSGFGGGTVYYPEDDGQTYGGVVIAPGYTESSSAMAWLGEYLASHGFVAFNIDTNTRYDQPDSRGRQIEAALDYLAEDSDVSDLVDPNRLAAMGHSMGGGGTLAAAEDRPELKAAIPLTPWHTDKTWGGVTVPTMIIGAENDTIAPNSSHSIPFYNSLSTSTERAYVELDGEGHLVTSSRNTELASNSVSWLKVFVDEDDRYEQFLCPAPSTGWGSPYSDYRDSCPYI</sequence>
<dbReference type="RefSeq" id="WP_376769761.1">
    <property type="nucleotide sequence ID" value="NZ_JACCFS010000001.1"/>
</dbReference>
<dbReference type="Pfam" id="PF12740">
    <property type="entry name" value="PETase"/>
    <property type="match status" value="1"/>
</dbReference>
<evidence type="ECO:0000256" key="10">
    <source>
        <dbReference type="ARBA" id="ARBA00033629"/>
    </source>
</evidence>
<evidence type="ECO:0000256" key="9">
    <source>
        <dbReference type="ARBA" id="ARBA00023157"/>
    </source>
</evidence>
<keyword evidence="5" id="KW-0719">Serine esterase</keyword>
<comment type="catalytic activity">
    <reaction evidence="10">
        <text>a butanoate ester + H2O = an aliphatic alcohol + butanoate + H(+)</text>
        <dbReference type="Rhea" id="RHEA:47348"/>
        <dbReference type="ChEBI" id="CHEBI:2571"/>
        <dbReference type="ChEBI" id="CHEBI:15377"/>
        <dbReference type="ChEBI" id="CHEBI:15378"/>
        <dbReference type="ChEBI" id="CHEBI:17968"/>
        <dbReference type="ChEBI" id="CHEBI:50477"/>
    </reaction>
    <physiologicalReaction direction="left-to-right" evidence="10">
        <dbReference type="Rhea" id="RHEA:47349"/>
    </physiologicalReaction>
</comment>
<evidence type="ECO:0000256" key="15">
    <source>
        <dbReference type="SAM" id="MobiDB-lite"/>
    </source>
</evidence>
<dbReference type="PANTHER" id="PTHR22946">
    <property type="entry name" value="DIENELACTONE HYDROLASE DOMAIN-CONTAINING PROTEIN-RELATED"/>
    <property type="match status" value="1"/>
</dbReference>
<proteinExistence type="inferred from homology"/>
<evidence type="ECO:0000256" key="3">
    <source>
        <dbReference type="ARBA" id="ARBA00008645"/>
    </source>
</evidence>
<keyword evidence="6" id="KW-0964">Secreted</keyword>
<gene>
    <name evidence="17" type="ORF">HNR10_003537</name>
</gene>
<keyword evidence="18" id="KW-1185">Reference proteome</keyword>
<keyword evidence="9" id="KW-1015">Disulfide bond</keyword>
<reference evidence="17 18" key="1">
    <citation type="submission" date="2020-07" db="EMBL/GenBank/DDBJ databases">
        <title>Sequencing the genomes of 1000 actinobacteria strains.</title>
        <authorList>
            <person name="Klenk H.-P."/>
        </authorList>
    </citation>
    <scope>NUCLEOTIDE SEQUENCE [LARGE SCALE GENOMIC DNA]</scope>
    <source>
        <strain evidence="17 18">DSM 44442</strain>
    </source>
</reference>
<dbReference type="EMBL" id="JACCFS010000001">
    <property type="protein sequence ID" value="NYJ35656.1"/>
    <property type="molecule type" value="Genomic_DNA"/>
</dbReference>
<organism evidence="17 18">
    <name type="scientific">Nocardiopsis aegyptia</name>
    <dbReference type="NCBI Taxonomy" id="220378"/>
    <lineage>
        <taxon>Bacteria</taxon>
        <taxon>Bacillati</taxon>
        <taxon>Actinomycetota</taxon>
        <taxon>Actinomycetes</taxon>
        <taxon>Streptosporangiales</taxon>
        <taxon>Nocardiopsidaceae</taxon>
        <taxon>Nocardiopsis</taxon>
    </lineage>
</organism>
<evidence type="ECO:0000259" key="16">
    <source>
        <dbReference type="Pfam" id="PF12740"/>
    </source>
</evidence>
<accession>A0A7Z0JAZ5</accession>
<evidence type="ECO:0000256" key="1">
    <source>
        <dbReference type="ARBA" id="ARBA00004418"/>
    </source>
</evidence>
<dbReference type="GO" id="GO:0050525">
    <property type="term" value="F:cutinase activity"/>
    <property type="evidence" value="ECO:0007669"/>
    <property type="project" value="UniProtKB-EC"/>
</dbReference>
<protein>
    <recommendedName>
        <fullName evidence="13">Poly(ethylene terephthalate) hydrolase</fullName>
        <ecNumber evidence="12">3.1.1.101</ecNumber>
        <ecNumber evidence="4">3.1.1.74</ecNumber>
    </recommendedName>
</protein>
<comment type="caution">
    <text evidence="17">The sequence shown here is derived from an EMBL/GenBank/DDBJ whole genome shotgun (WGS) entry which is preliminary data.</text>
</comment>
<evidence type="ECO:0000256" key="6">
    <source>
        <dbReference type="ARBA" id="ARBA00022525"/>
    </source>
</evidence>
<evidence type="ECO:0000256" key="13">
    <source>
        <dbReference type="ARBA" id="ARBA00033780"/>
    </source>
</evidence>
<comment type="similarity">
    <text evidence="3">Belongs to the AB hydrolase superfamily.</text>
</comment>
<dbReference type="InterPro" id="IPR050261">
    <property type="entry name" value="FrsA_esterase"/>
</dbReference>
<comment type="catalytic activity">
    <reaction evidence="14">
        <text>cutin + H2O = cutin monomers.</text>
        <dbReference type="EC" id="3.1.1.74"/>
    </reaction>
</comment>
<dbReference type="AlphaFoldDB" id="A0A7Z0JAZ5"/>
<dbReference type="EC" id="3.1.1.74" evidence="4"/>
<comment type="subcellular location">
    <subcellularLocation>
        <location evidence="1">Periplasm</location>
    </subcellularLocation>
    <subcellularLocation>
        <location evidence="2">Secreted</location>
    </subcellularLocation>
</comment>
<dbReference type="GO" id="GO:0042597">
    <property type="term" value="C:periplasmic space"/>
    <property type="evidence" value="ECO:0007669"/>
    <property type="project" value="UniProtKB-SubCell"/>
</dbReference>
<evidence type="ECO:0000256" key="7">
    <source>
        <dbReference type="ARBA" id="ARBA00022764"/>
    </source>
</evidence>
<dbReference type="Gene3D" id="3.40.50.1820">
    <property type="entry name" value="alpha/beta hydrolase"/>
    <property type="match status" value="1"/>
</dbReference>
<dbReference type="InterPro" id="IPR029058">
    <property type="entry name" value="AB_hydrolase_fold"/>
</dbReference>
<evidence type="ECO:0000256" key="11">
    <source>
        <dbReference type="ARBA" id="ARBA00033707"/>
    </source>
</evidence>
<name>A0A7Z0JAZ5_9ACTN</name>
<evidence type="ECO:0000256" key="2">
    <source>
        <dbReference type="ARBA" id="ARBA00004613"/>
    </source>
</evidence>
<evidence type="ECO:0000256" key="8">
    <source>
        <dbReference type="ARBA" id="ARBA00022801"/>
    </source>
</evidence>
<evidence type="ECO:0000256" key="14">
    <source>
        <dbReference type="ARBA" id="ARBA00034045"/>
    </source>
</evidence>
<dbReference type="SUPFAM" id="SSF53474">
    <property type="entry name" value="alpha/beta-Hydrolases"/>
    <property type="match status" value="1"/>
</dbReference>
<keyword evidence="7" id="KW-0574">Periplasm</keyword>
<evidence type="ECO:0000313" key="17">
    <source>
        <dbReference type="EMBL" id="NYJ35656.1"/>
    </source>
</evidence>
<dbReference type="InterPro" id="IPR041127">
    <property type="entry name" value="PET_hydrolase/cutinase-like"/>
</dbReference>